<accession>A0A8X6KFZ7</accession>
<organism evidence="1 2">
    <name type="scientific">Trichonephila clavata</name>
    <name type="common">Joro spider</name>
    <name type="synonym">Nephila clavata</name>
    <dbReference type="NCBI Taxonomy" id="2740835"/>
    <lineage>
        <taxon>Eukaryota</taxon>
        <taxon>Metazoa</taxon>
        <taxon>Ecdysozoa</taxon>
        <taxon>Arthropoda</taxon>
        <taxon>Chelicerata</taxon>
        <taxon>Arachnida</taxon>
        <taxon>Araneae</taxon>
        <taxon>Araneomorphae</taxon>
        <taxon>Entelegynae</taxon>
        <taxon>Araneoidea</taxon>
        <taxon>Nephilidae</taxon>
        <taxon>Trichonephila</taxon>
    </lineage>
</organism>
<protein>
    <submittedName>
        <fullName evidence="1">Uncharacterized protein</fullName>
    </submittedName>
</protein>
<keyword evidence="2" id="KW-1185">Reference proteome</keyword>
<dbReference type="EMBL" id="BMAO01021496">
    <property type="protein sequence ID" value="GFQ74945.1"/>
    <property type="molecule type" value="Genomic_DNA"/>
</dbReference>
<evidence type="ECO:0000313" key="2">
    <source>
        <dbReference type="Proteomes" id="UP000887116"/>
    </source>
</evidence>
<dbReference type="AlphaFoldDB" id="A0A8X6KFZ7"/>
<reference evidence="1" key="1">
    <citation type="submission" date="2020-07" db="EMBL/GenBank/DDBJ databases">
        <title>Multicomponent nature underlies the extraordinary mechanical properties of spider dragline silk.</title>
        <authorList>
            <person name="Kono N."/>
            <person name="Nakamura H."/>
            <person name="Mori M."/>
            <person name="Yoshida Y."/>
            <person name="Ohtoshi R."/>
            <person name="Malay A.D."/>
            <person name="Moran D.A.P."/>
            <person name="Tomita M."/>
            <person name="Numata K."/>
            <person name="Arakawa K."/>
        </authorList>
    </citation>
    <scope>NUCLEOTIDE SEQUENCE</scope>
</reference>
<sequence length="100" mass="11720">MVGPYSYLIVDIMQSGFILFSDILRSNLSDSHINFCTNLSFCLWTPFPQRIEQRFPYEVPLYISFAFEEEYIPYNSARQSINANEGCKQHRINKLENAEV</sequence>
<dbReference type="Proteomes" id="UP000887116">
    <property type="component" value="Unassembled WGS sequence"/>
</dbReference>
<comment type="caution">
    <text evidence="1">The sequence shown here is derived from an EMBL/GenBank/DDBJ whole genome shotgun (WGS) entry which is preliminary data.</text>
</comment>
<evidence type="ECO:0000313" key="1">
    <source>
        <dbReference type="EMBL" id="GFQ74945.1"/>
    </source>
</evidence>
<name>A0A8X6KFZ7_TRICU</name>
<proteinExistence type="predicted"/>
<gene>
    <name evidence="1" type="ORF">TNCT_139281</name>
</gene>